<dbReference type="GO" id="GO:0050380">
    <property type="term" value="F:undecaprenyl-diphosphatase activity"/>
    <property type="evidence" value="ECO:0007669"/>
    <property type="project" value="UniProtKB-EC"/>
</dbReference>
<dbReference type="Gene3D" id="1.20.144.10">
    <property type="entry name" value="Phosphatidic acid phosphatase type 2/haloperoxidase"/>
    <property type="match status" value="1"/>
</dbReference>
<evidence type="ECO:0000313" key="6">
    <source>
        <dbReference type="EMBL" id="STX52441.1"/>
    </source>
</evidence>
<dbReference type="EC" id="3.6.1.27" evidence="1"/>
<dbReference type="GO" id="GO:0042392">
    <property type="term" value="F:sphingosine-1-phosphate phosphatase activity"/>
    <property type="evidence" value="ECO:0007669"/>
    <property type="project" value="TreeGrafter"/>
</dbReference>
<feature type="transmembrane region" description="Helical" evidence="4">
    <location>
        <begin position="148"/>
        <end position="168"/>
    </location>
</feature>
<dbReference type="SUPFAM" id="SSF48317">
    <property type="entry name" value="Acid phosphatase/Vanadium-dependent haloperoxidase"/>
    <property type="match status" value="1"/>
</dbReference>
<reference evidence="6 7" key="1">
    <citation type="submission" date="2018-06" db="EMBL/GenBank/DDBJ databases">
        <authorList>
            <consortium name="Pathogen Informatics"/>
            <person name="Doyle S."/>
        </authorList>
    </citation>
    <scope>NUCLEOTIDE SEQUENCE [LARGE SCALE GENOMIC DNA]</scope>
    <source>
        <strain evidence="6 7">NCTC13316</strain>
    </source>
</reference>
<dbReference type="InterPro" id="IPR036938">
    <property type="entry name" value="PAP2/HPO_sf"/>
</dbReference>
<feature type="domain" description="Phosphatidic acid phosphatase type 2/haloperoxidase" evidence="5">
    <location>
        <begin position="84"/>
        <end position="192"/>
    </location>
</feature>
<keyword evidence="7" id="KW-1185">Reference proteome</keyword>
<feature type="transmembrane region" description="Helical" evidence="4">
    <location>
        <begin position="48"/>
        <end position="77"/>
    </location>
</feature>
<accession>A0A378JP02</accession>
<proteinExistence type="predicted"/>
<evidence type="ECO:0000259" key="5">
    <source>
        <dbReference type="SMART" id="SM00014"/>
    </source>
</evidence>
<dbReference type="PANTHER" id="PTHR14969:SF13">
    <property type="entry name" value="AT30094P"/>
    <property type="match status" value="1"/>
</dbReference>
<evidence type="ECO:0000313" key="7">
    <source>
        <dbReference type="Proteomes" id="UP000254794"/>
    </source>
</evidence>
<evidence type="ECO:0000256" key="3">
    <source>
        <dbReference type="ARBA" id="ARBA00047594"/>
    </source>
</evidence>
<dbReference type="OrthoDB" id="9780918at2"/>
<evidence type="ECO:0000256" key="1">
    <source>
        <dbReference type="ARBA" id="ARBA00012374"/>
    </source>
</evidence>
<gene>
    <name evidence="6" type="ORF">NCTC13316_02554</name>
</gene>
<protein>
    <recommendedName>
        <fullName evidence="1">undecaprenyl-diphosphate phosphatase</fullName>
        <ecNumber evidence="1">3.6.1.27</ecNumber>
    </recommendedName>
    <alternativeName>
        <fullName evidence="2">Undecaprenyl pyrophosphate phosphatase</fullName>
    </alternativeName>
</protein>
<dbReference type="Proteomes" id="UP000254794">
    <property type="component" value="Unassembled WGS sequence"/>
</dbReference>
<dbReference type="SMART" id="SM00014">
    <property type="entry name" value="acidPPc"/>
    <property type="match status" value="1"/>
</dbReference>
<feature type="transmembrane region" description="Helical" evidence="4">
    <location>
        <begin position="174"/>
        <end position="195"/>
    </location>
</feature>
<feature type="transmembrane region" description="Helical" evidence="4">
    <location>
        <begin position="120"/>
        <end position="141"/>
    </location>
</feature>
<evidence type="ECO:0000256" key="4">
    <source>
        <dbReference type="SAM" id="Phobius"/>
    </source>
</evidence>
<dbReference type="EMBL" id="UGOD01000001">
    <property type="protein sequence ID" value="STX52441.1"/>
    <property type="molecule type" value="Genomic_DNA"/>
</dbReference>
<sequence>MKKNYFLFGGILCLGLFFALALTVFYRASFLSIDKNVYLFVDKIQSSFIFYASNFLSLFGNKYIIISTIAVASMILYLKQQKHLAIHLFGMIFIATILASILKITIAYPRPNAMPDQATYAFPSRHSTLCTAYVTFLLALLAPKIKHIWFILTLSFIFILLVLTSRLFLKVHWLTDVIGGFLLGGACGLLGAYSFYLRPEPINNVRLLLITLLLTFIIFSACFLILMTYIN</sequence>
<keyword evidence="4" id="KW-0472">Membrane</keyword>
<dbReference type="AlphaFoldDB" id="A0A378JP02"/>
<name>A0A378JP02_9GAMM</name>
<feature type="transmembrane region" description="Helical" evidence="4">
    <location>
        <begin position="84"/>
        <end position="108"/>
    </location>
</feature>
<keyword evidence="4" id="KW-0812">Transmembrane</keyword>
<dbReference type="RefSeq" id="WP_115332002.1">
    <property type="nucleotide sequence ID" value="NZ_CAAAHP010000006.1"/>
</dbReference>
<dbReference type="PANTHER" id="PTHR14969">
    <property type="entry name" value="SPHINGOSINE-1-PHOSPHATE PHOSPHOHYDROLASE"/>
    <property type="match status" value="1"/>
</dbReference>
<evidence type="ECO:0000256" key="2">
    <source>
        <dbReference type="ARBA" id="ARBA00032707"/>
    </source>
</evidence>
<feature type="transmembrane region" description="Helical" evidence="4">
    <location>
        <begin position="207"/>
        <end position="230"/>
    </location>
</feature>
<feature type="transmembrane region" description="Helical" evidence="4">
    <location>
        <begin position="5"/>
        <end position="28"/>
    </location>
</feature>
<comment type="catalytic activity">
    <reaction evidence="3">
        <text>di-trans,octa-cis-undecaprenyl diphosphate + H2O = di-trans,octa-cis-undecaprenyl phosphate + phosphate + H(+)</text>
        <dbReference type="Rhea" id="RHEA:28094"/>
        <dbReference type="ChEBI" id="CHEBI:15377"/>
        <dbReference type="ChEBI" id="CHEBI:15378"/>
        <dbReference type="ChEBI" id="CHEBI:43474"/>
        <dbReference type="ChEBI" id="CHEBI:58405"/>
        <dbReference type="ChEBI" id="CHEBI:60392"/>
        <dbReference type="EC" id="3.6.1.27"/>
    </reaction>
</comment>
<dbReference type="InterPro" id="IPR000326">
    <property type="entry name" value="PAP2/HPO"/>
</dbReference>
<dbReference type="Pfam" id="PF01569">
    <property type="entry name" value="PAP2"/>
    <property type="match status" value="1"/>
</dbReference>
<organism evidence="6 7">
    <name type="scientific">Legionella busanensis</name>
    <dbReference type="NCBI Taxonomy" id="190655"/>
    <lineage>
        <taxon>Bacteria</taxon>
        <taxon>Pseudomonadati</taxon>
        <taxon>Pseudomonadota</taxon>
        <taxon>Gammaproteobacteria</taxon>
        <taxon>Legionellales</taxon>
        <taxon>Legionellaceae</taxon>
        <taxon>Legionella</taxon>
    </lineage>
</organism>
<keyword evidence="4" id="KW-1133">Transmembrane helix</keyword>